<dbReference type="Gene3D" id="3.40.50.150">
    <property type="entry name" value="Vaccinia Virus protein VP39"/>
    <property type="match status" value="2"/>
</dbReference>
<sequence length="596" mass="66543">MAATSNTAKEVGRVQIYPEKTPEISNFWREKYEKDARKYWDIFYKRNENRFFKDRHYLDKEWGQYFTSKDTGAGSVVVDAGFLSDEPRRKVLEVGCGAGNTVFPLIAQYPDLFVYACDFSPRAVDVVKAHEDYSESRVKAFICDATSDSLLETIPPASVDVITLVFMLSAVGPEKMPAVVRNLKSVLKRGGHILFRDYAVGDLAQERFMTKDQKISDNFYVRGDGTRAYYFSEDGLEKLFAEEGFECKQMVVHNRQLENRARKIKMDRRWIQCVFRLPSVEQQEAVIHVAEDFHESSKPNGAGPCETHQSACCRKEENPRCELEQTFSELELEEQVVDLSEGYGAELFGGAPSPEPLEVVVGDYKVNAMCLSNENQHTFAATGFMLWDSALALAKVLAKNTFLTQGQTVLELGCGSIGLCSLIASVTAEKVVATDGDSGTLDLLRQNLELNRESFGVKKIMQRKLQWGNMEEISALKAVTANRGFDLIIGSDVTYVKAAVPLLFETAKFLLRESGVGMPEPQLLLCHRIRGVAESDILASAAANGFCMKGLWTSDGIVVDDKEGKKRSDINLLFEGLEDIGINHNSLQLLLLTRLG</sequence>
<dbReference type="Pfam" id="PF10294">
    <property type="entry name" value="Methyltransf_16"/>
    <property type="match status" value="1"/>
</dbReference>
<dbReference type="Proteomes" id="UP001633002">
    <property type="component" value="Unassembled WGS sequence"/>
</dbReference>
<dbReference type="EMBL" id="JBJQOH010000006">
    <property type="protein sequence ID" value="KAL3683159.1"/>
    <property type="molecule type" value="Genomic_DNA"/>
</dbReference>
<dbReference type="SUPFAM" id="SSF53335">
    <property type="entry name" value="S-adenosyl-L-methionine-dependent methyltransferases"/>
    <property type="match status" value="2"/>
</dbReference>
<evidence type="ECO:0000256" key="2">
    <source>
        <dbReference type="ARBA" id="ARBA00022603"/>
    </source>
</evidence>
<name>A0ABD3GXS6_9MARC</name>
<dbReference type="PANTHER" id="PTHR22809:SF5">
    <property type="entry name" value="TRNA N(3)-METHYLCYTIDINE METHYLTRANSFERASE METTL6"/>
    <property type="match status" value="1"/>
</dbReference>
<feature type="domain" description="Methyltransferase type 12" evidence="4">
    <location>
        <begin position="92"/>
        <end position="193"/>
    </location>
</feature>
<dbReference type="AlphaFoldDB" id="A0ABD3GXS6"/>
<evidence type="ECO:0000256" key="1">
    <source>
        <dbReference type="ARBA" id="ARBA00009725"/>
    </source>
</evidence>
<dbReference type="InterPro" id="IPR029063">
    <property type="entry name" value="SAM-dependent_MTases_sf"/>
</dbReference>
<keyword evidence="2" id="KW-0489">Methyltransferase</keyword>
<dbReference type="GO" id="GO:0008757">
    <property type="term" value="F:S-adenosylmethionine-dependent methyltransferase activity"/>
    <property type="evidence" value="ECO:0007669"/>
    <property type="project" value="UniProtKB-ARBA"/>
</dbReference>
<evidence type="ECO:0000256" key="3">
    <source>
        <dbReference type="ARBA" id="ARBA00022679"/>
    </source>
</evidence>
<organism evidence="5 6">
    <name type="scientific">Riccia sorocarpa</name>
    <dbReference type="NCBI Taxonomy" id="122646"/>
    <lineage>
        <taxon>Eukaryota</taxon>
        <taxon>Viridiplantae</taxon>
        <taxon>Streptophyta</taxon>
        <taxon>Embryophyta</taxon>
        <taxon>Marchantiophyta</taxon>
        <taxon>Marchantiopsida</taxon>
        <taxon>Marchantiidae</taxon>
        <taxon>Marchantiales</taxon>
        <taxon>Ricciaceae</taxon>
        <taxon>Riccia</taxon>
    </lineage>
</organism>
<comment type="caution">
    <text evidence="5">The sequence shown here is derived from an EMBL/GenBank/DDBJ whole genome shotgun (WGS) entry which is preliminary data.</text>
</comment>
<evidence type="ECO:0000259" key="4">
    <source>
        <dbReference type="Pfam" id="PF08242"/>
    </source>
</evidence>
<gene>
    <name evidence="5" type="ORF">R1sor_001181</name>
</gene>
<keyword evidence="6" id="KW-1185">Reference proteome</keyword>
<comment type="similarity">
    <text evidence="1">Belongs to the methyltransferase superfamily. METL family.</text>
</comment>
<proteinExistence type="inferred from homology"/>
<evidence type="ECO:0000313" key="5">
    <source>
        <dbReference type="EMBL" id="KAL3683159.1"/>
    </source>
</evidence>
<dbReference type="CDD" id="cd02440">
    <property type="entry name" value="AdoMet_MTases"/>
    <property type="match status" value="2"/>
</dbReference>
<dbReference type="InterPro" id="IPR013217">
    <property type="entry name" value="Methyltransf_12"/>
</dbReference>
<dbReference type="GO" id="GO:0032259">
    <property type="term" value="P:methylation"/>
    <property type="evidence" value="ECO:0007669"/>
    <property type="project" value="UniProtKB-KW"/>
</dbReference>
<dbReference type="InterPro" id="IPR019410">
    <property type="entry name" value="Methyltransf_16"/>
</dbReference>
<dbReference type="GO" id="GO:0008173">
    <property type="term" value="F:RNA methyltransferase activity"/>
    <property type="evidence" value="ECO:0007669"/>
    <property type="project" value="UniProtKB-ARBA"/>
</dbReference>
<protein>
    <recommendedName>
        <fullName evidence="4">Methyltransferase type 12 domain-containing protein</fullName>
    </recommendedName>
</protein>
<accession>A0ABD3GXS6</accession>
<dbReference type="PANTHER" id="PTHR22809">
    <property type="entry name" value="METHYLTRANSFERASE-RELATED"/>
    <property type="match status" value="1"/>
</dbReference>
<keyword evidence="3" id="KW-0808">Transferase</keyword>
<evidence type="ECO:0000313" key="6">
    <source>
        <dbReference type="Proteomes" id="UP001633002"/>
    </source>
</evidence>
<reference evidence="5 6" key="1">
    <citation type="submission" date="2024-09" db="EMBL/GenBank/DDBJ databases">
        <title>Chromosome-scale assembly of Riccia sorocarpa.</title>
        <authorList>
            <person name="Paukszto L."/>
        </authorList>
    </citation>
    <scope>NUCLEOTIDE SEQUENCE [LARGE SCALE GENOMIC DNA]</scope>
    <source>
        <strain evidence="5">LP-2024</strain>
        <tissue evidence="5">Aerial parts of the thallus</tissue>
    </source>
</reference>
<dbReference type="InterPro" id="IPR026113">
    <property type="entry name" value="METTL2/6/8-like"/>
</dbReference>
<dbReference type="Pfam" id="PF08242">
    <property type="entry name" value="Methyltransf_12"/>
    <property type="match status" value="1"/>
</dbReference>